<evidence type="ECO:0000313" key="8">
    <source>
        <dbReference type="EMBL" id="GAA3532790.1"/>
    </source>
</evidence>
<protein>
    <recommendedName>
        <fullName evidence="7">Fibronectin type-III domain-containing protein</fullName>
    </recommendedName>
</protein>
<evidence type="ECO:0000256" key="6">
    <source>
        <dbReference type="SAM" id="SignalP"/>
    </source>
</evidence>
<sequence length="1914" mass="202717">MNKLVNAAGRPRPPRRLALATALTVTASLLVAGVPDAAQAVAGPTVPATPSVTKLPRPDDPDASLRAAIEEAKKQNKPVAVEEAFTESSRTWAYPDGRLTLQSYAGPSQLKQGDGSWAWIDTSLVEKDGVLKPKLAKADVQFSLGGNAPFASLERDKGQRFALSWLKDLPRPKVEGNVATYADAAGPGADLVLTALPDGFRHDVILRERPSAPVEIRIPIETDKLTFGKSRDGMLKLSDGSGAVVAQAPAPVMSEAAAAATTGTGQAARAQSSAEITTQVEKDGKGKSTLVLTPDPKWLADPARRYPVVVDPTTTLTLQSNFYLYYNCGSSSIMTGDALWAGSSQSSCATTQPVSHLRTYLDFDTTAIVGRAVGSAQLELYASRAFNGCSYTGALKVSRLISGWGTGAEANPPRDWANKPKVAEAGSQLQVCPAYNQVPRAVTWEIKDIANAWAAGATDHGLQLRGENEIQNTGAGTPGWIEFDSSYKTGGRPPKLTVSYMLPPEIPTVTAESIDSLDGTDAIARAQNVKVGFSSSVPEATNLNYTVTVNESTMIPPPTAPTGHVAHWKFDEDTGAASAADASGNGHTATYSGSRRKSVTGKAGSAIDLNDMTGSNGCCVPDSYAATSRAVLSQNSSFSLSTWVKLKNSDITQYVASQDGDPFGLALYYLSTSQKWRLQVSGAGGSTGYGIWVDTTQPVRTDAWSHIVALYDASAAKIRLYVDGVLSAEADYQPSGTVTSGPFRIGARKGDTGQQYLQGAIDDMRLYQRALTAKEVKDLYGEVSATSYNAKPSGQVIEQTFELHNPASLKFVVKACRTSVTPPSCNEGPAYRITSDAPMLPSDAETGMADPTQPILSGMVNRPSGGQMSAKYYLYDSSGTPVGAAPLGIRTVNGGERASFQVPASTVQPGTTYTWQMRACVGEVSSAPDPDPDPGPTPDPDLKARWSFDEGTGTIAADSSSNDHTVTLNGATWATGKDQSGVQLNGTSTSYGVTNGPVIHTNGSYTVSGWARIDNTTADHTLASQDGAVNSAFKLGYAPGDKKWRMITYQSDTTNATPVRALSTQDAVANQWTHLVGVYDAAAGRLRLYVNGILNADVAFTSTWDATSNVQIGRSKANGALNYYLKGSFDEVRFYQRALTTEEITALHTNPAIEATASAPAAVHEVVNGPEVCTAKTAAVSFTTPGTPPPPPVEDIRNLTLGKDSFVIKTAKTDPVACNGAPCTVEDVTVMRVGGIGADRTAAVIGFKLDELPDGVAISEGIFKLGTAACAGVACPTDTVVTATPLKTPVTSESKGSDLPNDASGGDFSLPIGDAKADIADDAFRWLLLTSNKDEVITFGEAAAVEQPSLVLTYLPAKPPSKVLNLAAQAGDASAMASWGLPLDNGSMAMLDGYDVEVANSTGSVVKTLAVKDPYAAITGLTNGEAHTVKVRAKTAFGQSDWETTTVTPKAVPPPPVKDATNPCIPFLDGEQPPTRAAAQESGAQEYVDRVKGYYQAQDAVLEGRSATIWDAAGVTPSGPNTAKLSLLNAALVHDQRALEDRGITRSGSAVEVRNGVVQAMPNGTVRVFAEVKRTWTDTSDSAPGTAVAEARLTAGTAGQAEGIESTISISVFDRCGNHTFIDAPLPNYQDGTDGYDPCSGFAHPDGQVEEVCGVSSGTTGGSAGPGQCATYHWSLYCEKTDYLGKKGWHVRSSIESEWLHHEGYGNLNLMQRWDIDTFRNHMFLYPTNAKWGWGTEFGKAVAKALKSKQYGTGMGIKAFTTFRHNLQVAEAKAGVTVDPLSWNGSGTTTGTIVGELAVKYDQDQKIGEHTAVNDDPFYPMAVDESYRHVVSECKAPYLGNCEIDRFGHYLESGLKLFFTFKGQGYSVKVRHTVRCDVERYGIENDWGAYVKGITIPLKCVRGSTLENQKFPMN</sequence>
<comment type="caution">
    <text evidence="8">The sequence shown here is derived from an EMBL/GenBank/DDBJ whole genome shotgun (WGS) entry which is preliminary data.</text>
</comment>
<keyword evidence="4" id="KW-0624">Polysaccharide degradation</keyword>
<dbReference type="InterPro" id="IPR006558">
    <property type="entry name" value="LamG-like"/>
</dbReference>
<evidence type="ECO:0000256" key="5">
    <source>
        <dbReference type="SAM" id="MobiDB-lite"/>
    </source>
</evidence>
<keyword evidence="1 6" id="KW-0732">Signal</keyword>
<organism evidence="8 9">
    <name type="scientific">Nonomuraea rosea</name>
    <dbReference type="NCBI Taxonomy" id="638574"/>
    <lineage>
        <taxon>Bacteria</taxon>
        <taxon>Bacillati</taxon>
        <taxon>Actinomycetota</taxon>
        <taxon>Actinomycetes</taxon>
        <taxon>Streptosporangiales</taxon>
        <taxon>Streptosporangiaceae</taxon>
        <taxon>Nonomuraea</taxon>
    </lineage>
</organism>
<dbReference type="PROSITE" id="PS51318">
    <property type="entry name" value="TAT"/>
    <property type="match status" value="1"/>
</dbReference>
<proteinExistence type="predicted"/>
<feature type="domain" description="Fibronectin type-III" evidence="7">
    <location>
        <begin position="1359"/>
        <end position="1455"/>
    </location>
</feature>
<dbReference type="EMBL" id="BAABDQ010000002">
    <property type="protein sequence ID" value="GAA3532790.1"/>
    <property type="molecule type" value="Genomic_DNA"/>
</dbReference>
<feature type="region of interest" description="Disordered" evidence="5">
    <location>
        <begin position="576"/>
        <end position="595"/>
    </location>
</feature>
<evidence type="ECO:0000259" key="7">
    <source>
        <dbReference type="PROSITE" id="PS50853"/>
    </source>
</evidence>
<dbReference type="SUPFAM" id="SSF49899">
    <property type="entry name" value="Concanavalin A-like lectins/glucanases"/>
    <property type="match status" value="2"/>
</dbReference>
<evidence type="ECO:0000313" key="9">
    <source>
        <dbReference type="Proteomes" id="UP001500630"/>
    </source>
</evidence>
<keyword evidence="9" id="KW-1185">Reference proteome</keyword>
<dbReference type="InterPro" id="IPR013320">
    <property type="entry name" value="ConA-like_dom_sf"/>
</dbReference>
<reference evidence="9" key="1">
    <citation type="journal article" date="2019" name="Int. J. Syst. Evol. Microbiol.">
        <title>The Global Catalogue of Microorganisms (GCM) 10K type strain sequencing project: providing services to taxonomists for standard genome sequencing and annotation.</title>
        <authorList>
            <consortium name="The Broad Institute Genomics Platform"/>
            <consortium name="The Broad Institute Genome Sequencing Center for Infectious Disease"/>
            <person name="Wu L."/>
            <person name="Ma J."/>
        </authorList>
    </citation>
    <scope>NUCLEOTIDE SEQUENCE [LARGE SCALE GENOMIC DNA]</scope>
    <source>
        <strain evidence="9">JCM 17326</strain>
    </source>
</reference>
<evidence type="ECO:0000256" key="2">
    <source>
        <dbReference type="ARBA" id="ARBA00023157"/>
    </source>
</evidence>
<feature type="region of interest" description="Disordered" evidence="5">
    <location>
        <begin position="42"/>
        <end position="61"/>
    </location>
</feature>
<feature type="region of interest" description="Disordered" evidence="5">
    <location>
        <begin position="923"/>
        <end position="943"/>
    </location>
</feature>
<dbReference type="InterPro" id="IPR006311">
    <property type="entry name" value="TAT_signal"/>
</dbReference>
<dbReference type="InterPro" id="IPR036116">
    <property type="entry name" value="FN3_sf"/>
</dbReference>
<dbReference type="PROSITE" id="PS50853">
    <property type="entry name" value="FN3"/>
    <property type="match status" value="1"/>
</dbReference>
<dbReference type="SMART" id="SM00560">
    <property type="entry name" value="LamGL"/>
    <property type="match status" value="2"/>
</dbReference>
<keyword evidence="3" id="KW-0326">Glycosidase</keyword>
<evidence type="ECO:0000256" key="1">
    <source>
        <dbReference type="ARBA" id="ARBA00022729"/>
    </source>
</evidence>
<name>A0ABP6VC94_9ACTN</name>
<keyword evidence="4" id="KW-0119">Carbohydrate metabolism</keyword>
<dbReference type="PANTHER" id="PTHR42535:SF2">
    <property type="entry name" value="CHROMOSOME UNDETERMINED SCAFFOLD_146, WHOLE GENOME SHOTGUN SEQUENCE"/>
    <property type="match status" value="1"/>
</dbReference>
<dbReference type="Gene3D" id="2.60.40.10">
    <property type="entry name" value="Immunoglobulins"/>
    <property type="match status" value="1"/>
</dbReference>
<dbReference type="Gene3D" id="2.60.120.200">
    <property type="match status" value="2"/>
</dbReference>
<feature type="signal peptide" evidence="6">
    <location>
        <begin position="1"/>
        <end position="32"/>
    </location>
</feature>
<dbReference type="Pfam" id="PF13385">
    <property type="entry name" value="Laminin_G_3"/>
    <property type="match status" value="2"/>
</dbReference>
<dbReference type="Proteomes" id="UP001500630">
    <property type="component" value="Unassembled WGS sequence"/>
</dbReference>
<keyword evidence="3" id="KW-0378">Hydrolase</keyword>
<dbReference type="SUPFAM" id="SSF49265">
    <property type="entry name" value="Fibronectin type III"/>
    <property type="match status" value="1"/>
</dbReference>
<dbReference type="CDD" id="cd00063">
    <property type="entry name" value="FN3"/>
    <property type="match status" value="1"/>
</dbReference>
<dbReference type="InterPro" id="IPR013783">
    <property type="entry name" value="Ig-like_fold"/>
</dbReference>
<evidence type="ECO:0000256" key="4">
    <source>
        <dbReference type="ARBA" id="ARBA00023326"/>
    </source>
</evidence>
<evidence type="ECO:0000256" key="3">
    <source>
        <dbReference type="ARBA" id="ARBA00023295"/>
    </source>
</evidence>
<feature type="chain" id="PRO_5046065413" description="Fibronectin type-III domain-containing protein" evidence="6">
    <location>
        <begin position="33"/>
        <end position="1914"/>
    </location>
</feature>
<accession>A0ABP6VC94</accession>
<dbReference type="PANTHER" id="PTHR42535">
    <property type="entry name" value="OOKINETE PROTEIN, PUTATIVE-RELATED"/>
    <property type="match status" value="1"/>
</dbReference>
<keyword evidence="2" id="KW-1015">Disulfide bond</keyword>
<dbReference type="InterPro" id="IPR003961">
    <property type="entry name" value="FN3_dom"/>
</dbReference>
<gene>
    <name evidence="8" type="ORF">GCM10022419_009920</name>
</gene>